<protein>
    <submittedName>
        <fullName evidence="1">Uncharacterized protein</fullName>
    </submittedName>
</protein>
<sequence>SREHILRECPMYEDHRYLLRKVSPTPLLQAILRTPKGVIALTQFLKESGAFTRTGKSTLPRPLPGFIDEPLLVPEEEDNEDEGLG</sequence>
<dbReference type="EMBL" id="ML208993">
    <property type="protein sequence ID" value="TFK59384.1"/>
    <property type="molecule type" value="Genomic_DNA"/>
</dbReference>
<proteinExistence type="predicted"/>
<dbReference type="Proteomes" id="UP000308600">
    <property type="component" value="Unassembled WGS sequence"/>
</dbReference>
<keyword evidence="2" id="KW-1185">Reference proteome</keyword>
<organism evidence="1 2">
    <name type="scientific">Pluteus cervinus</name>
    <dbReference type="NCBI Taxonomy" id="181527"/>
    <lineage>
        <taxon>Eukaryota</taxon>
        <taxon>Fungi</taxon>
        <taxon>Dikarya</taxon>
        <taxon>Basidiomycota</taxon>
        <taxon>Agaricomycotina</taxon>
        <taxon>Agaricomycetes</taxon>
        <taxon>Agaricomycetidae</taxon>
        <taxon>Agaricales</taxon>
        <taxon>Pluteineae</taxon>
        <taxon>Pluteaceae</taxon>
        <taxon>Pluteus</taxon>
    </lineage>
</organism>
<reference evidence="1 2" key="1">
    <citation type="journal article" date="2019" name="Nat. Ecol. Evol.">
        <title>Megaphylogeny resolves global patterns of mushroom evolution.</title>
        <authorList>
            <person name="Varga T."/>
            <person name="Krizsan K."/>
            <person name="Foldi C."/>
            <person name="Dima B."/>
            <person name="Sanchez-Garcia M."/>
            <person name="Sanchez-Ramirez S."/>
            <person name="Szollosi G.J."/>
            <person name="Szarkandi J.G."/>
            <person name="Papp V."/>
            <person name="Albert L."/>
            <person name="Andreopoulos W."/>
            <person name="Angelini C."/>
            <person name="Antonin V."/>
            <person name="Barry K.W."/>
            <person name="Bougher N.L."/>
            <person name="Buchanan P."/>
            <person name="Buyck B."/>
            <person name="Bense V."/>
            <person name="Catcheside P."/>
            <person name="Chovatia M."/>
            <person name="Cooper J."/>
            <person name="Damon W."/>
            <person name="Desjardin D."/>
            <person name="Finy P."/>
            <person name="Geml J."/>
            <person name="Haridas S."/>
            <person name="Hughes K."/>
            <person name="Justo A."/>
            <person name="Karasinski D."/>
            <person name="Kautmanova I."/>
            <person name="Kiss B."/>
            <person name="Kocsube S."/>
            <person name="Kotiranta H."/>
            <person name="LaButti K.M."/>
            <person name="Lechner B.E."/>
            <person name="Liimatainen K."/>
            <person name="Lipzen A."/>
            <person name="Lukacs Z."/>
            <person name="Mihaltcheva S."/>
            <person name="Morgado L.N."/>
            <person name="Niskanen T."/>
            <person name="Noordeloos M.E."/>
            <person name="Ohm R.A."/>
            <person name="Ortiz-Santana B."/>
            <person name="Ovrebo C."/>
            <person name="Racz N."/>
            <person name="Riley R."/>
            <person name="Savchenko A."/>
            <person name="Shiryaev A."/>
            <person name="Soop K."/>
            <person name="Spirin V."/>
            <person name="Szebenyi C."/>
            <person name="Tomsovsky M."/>
            <person name="Tulloss R.E."/>
            <person name="Uehling J."/>
            <person name="Grigoriev I.V."/>
            <person name="Vagvolgyi C."/>
            <person name="Papp T."/>
            <person name="Martin F.M."/>
            <person name="Miettinen O."/>
            <person name="Hibbett D.S."/>
            <person name="Nagy L.G."/>
        </authorList>
    </citation>
    <scope>NUCLEOTIDE SEQUENCE [LARGE SCALE GENOMIC DNA]</scope>
    <source>
        <strain evidence="1 2">NL-1719</strain>
    </source>
</reference>
<evidence type="ECO:0000313" key="1">
    <source>
        <dbReference type="EMBL" id="TFK59384.1"/>
    </source>
</evidence>
<name>A0ACD3A1X2_9AGAR</name>
<evidence type="ECO:0000313" key="2">
    <source>
        <dbReference type="Proteomes" id="UP000308600"/>
    </source>
</evidence>
<gene>
    <name evidence="1" type="ORF">BDN72DRAFT_780832</name>
</gene>
<accession>A0ACD3A1X2</accession>
<feature type="non-terminal residue" evidence="1">
    <location>
        <position position="1"/>
    </location>
</feature>